<protein>
    <submittedName>
        <fullName evidence="2">Large neutral amino acids transporter small subunit 2</fullName>
    </submittedName>
</protein>
<proteinExistence type="predicted"/>
<dbReference type="PANTHER" id="PTHR11785:SF528">
    <property type="entry name" value="AMINO ACID TRANSPORTER PROTEIN JHI-21"/>
    <property type="match status" value="1"/>
</dbReference>
<dbReference type="PANTHER" id="PTHR11785">
    <property type="entry name" value="AMINO ACID TRANSPORTER"/>
    <property type="match status" value="1"/>
</dbReference>
<keyword evidence="1" id="KW-1133">Transmembrane helix</keyword>
<keyword evidence="1" id="KW-0472">Membrane</keyword>
<name>A0A8J4SZP6_9TREM</name>
<comment type="caution">
    <text evidence="2">The sequence shown here is derived from an EMBL/GenBank/DDBJ whole genome shotgun (WGS) entry which is preliminary data.</text>
</comment>
<dbReference type="Proteomes" id="UP000748531">
    <property type="component" value="Unassembled WGS sequence"/>
</dbReference>
<sequence>MERPVKAPIIFAVIFVAVTAFLVIFAFVGAPTESLIGVLIIAFGIPVYVLGCVWRNKPKSFTRFMLNGTIAAQKLWRLVPGI</sequence>
<evidence type="ECO:0000313" key="3">
    <source>
        <dbReference type="Proteomes" id="UP000748531"/>
    </source>
</evidence>
<organism evidence="2 3">
    <name type="scientific">Paragonimus heterotremus</name>
    <dbReference type="NCBI Taxonomy" id="100268"/>
    <lineage>
        <taxon>Eukaryota</taxon>
        <taxon>Metazoa</taxon>
        <taxon>Spiralia</taxon>
        <taxon>Lophotrochozoa</taxon>
        <taxon>Platyhelminthes</taxon>
        <taxon>Trematoda</taxon>
        <taxon>Digenea</taxon>
        <taxon>Plagiorchiida</taxon>
        <taxon>Troglotremata</taxon>
        <taxon>Troglotrematidae</taxon>
        <taxon>Paragonimus</taxon>
    </lineage>
</organism>
<accession>A0A8J4SZP6</accession>
<feature type="transmembrane region" description="Helical" evidence="1">
    <location>
        <begin position="7"/>
        <end position="28"/>
    </location>
</feature>
<reference evidence="2" key="1">
    <citation type="submission" date="2019-05" db="EMBL/GenBank/DDBJ databases">
        <title>Annotation for the trematode Paragonimus heterotremus.</title>
        <authorList>
            <person name="Choi Y.-J."/>
        </authorList>
    </citation>
    <scope>NUCLEOTIDE SEQUENCE</scope>
    <source>
        <strain evidence="2">LC</strain>
    </source>
</reference>
<dbReference type="GO" id="GO:0015179">
    <property type="term" value="F:L-amino acid transmembrane transporter activity"/>
    <property type="evidence" value="ECO:0007669"/>
    <property type="project" value="TreeGrafter"/>
</dbReference>
<dbReference type="EMBL" id="LUCH01017317">
    <property type="protein sequence ID" value="KAF5395098.1"/>
    <property type="molecule type" value="Genomic_DNA"/>
</dbReference>
<dbReference type="AlphaFoldDB" id="A0A8J4SZP6"/>
<dbReference type="InterPro" id="IPR050598">
    <property type="entry name" value="AminoAcid_Transporter"/>
</dbReference>
<feature type="transmembrane region" description="Helical" evidence="1">
    <location>
        <begin position="34"/>
        <end position="54"/>
    </location>
</feature>
<dbReference type="OrthoDB" id="6277642at2759"/>
<keyword evidence="1" id="KW-0812">Transmembrane</keyword>
<evidence type="ECO:0000313" key="2">
    <source>
        <dbReference type="EMBL" id="KAF5395098.1"/>
    </source>
</evidence>
<keyword evidence="3" id="KW-1185">Reference proteome</keyword>
<evidence type="ECO:0000256" key="1">
    <source>
        <dbReference type="SAM" id="Phobius"/>
    </source>
</evidence>
<gene>
    <name evidence="2" type="ORF">PHET_07830</name>
</gene>